<dbReference type="SUPFAM" id="SSF54523">
    <property type="entry name" value="Pili subunits"/>
    <property type="match status" value="1"/>
</dbReference>
<evidence type="ECO:0000256" key="1">
    <source>
        <dbReference type="ARBA" id="ARBA00005233"/>
    </source>
</evidence>
<keyword evidence="5" id="KW-1185">Reference proteome</keyword>
<organism evidence="4 5">
    <name type="scientific">Desulforapulum autotrophicum (strain ATCC 43914 / DSM 3382 / VKM B-1955 / HRM2)</name>
    <name type="common">Desulfobacterium autotrophicum</name>
    <dbReference type="NCBI Taxonomy" id="177437"/>
    <lineage>
        <taxon>Bacteria</taxon>
        <taxon>Pseudomonadati</taxon>
        <taxon>Thermodesulfobacteriota</taxon>
        <taxon>Desulfobacteria</taxon>
        <taxon>Desulfobacterales</taxon>
        <taxon>Desulfobacteraceae</taxon>
        <taxon>Desulforapulum</taxon>
    </lineage>
</organism>
<dbReference type="PANTHER" id="PTHR30093">
    <property type="entry name" value="GENERAL SECRETION PATHWAY PROTEIN G"/>
    <property type="match status" value="1"/>
</dbReference>
<proteinExistence type="inferred from homology"/>
<dbReference type="HOGENOM" id="CLU_188312_0_0_7"/>
<comment type="similarity">
    <text evidence="1">Belongs to the N-Me-Phe pilin family.</text>
</comment>
<dbReference type="InterPro" id="IPR012902">
    <property type="entry name" value="N_methyl_site"/>
</dbReference>
<keyword evidence="3" id="KW-0812">Transmembrane</keyword>
<evidence type="ECO:0000256" key="3">
    <source>
        <dbReference type="SAM" id="Phobius"/>
    </source>
</evidence>
<keyword evidence="2" id="KW-0488">Methylation</keyword>
<dbReference type="InterPro" id="IPR045584">
    <property type="entry name" value="Pilin-like"/>
</dbReference>
<dbReference type="RefSeq" id="WP_015904623.1">
    <property type="nucleotide sequence ID" value="NC_012108.1"/>
</dbReference>
<accession>C0QJ47</accession>
<dbReference type="EMBL" id="CP001087">
    <property type="protein sequence ID" value="ACN15860.1"/>
    <property type="molecule type" value="Genomic_DNA"/>
</dbReference>
<reference evidence="4 5" key="1">
    <citation type="journal article" date="2009" name="Environ. Microbiol.">
        <title>Genome sequence of Desulfobacterium autotrophicum HRM2, a marine sulfate reducer oxidizing organic carbon completely to carbon dioxide.</title>
        <authorList>
            <person name="Strittmatter A.W."/>
            <person name="Liesegang H."/>
            <person name="Rabus R."/>
            <person name="Decker I."/>
            <person name="Amann J."/>
            <person name="Andres S."/>
            <person name="Henne A."/>
            <person name="Fricke W.F."/>
            <person name="Martinez-Arias R."/>
            <person name="Bartels D."/>
            <person name="Goesmann A."/>
            <person name="Krause L."/>
            <person name="Puehler A."/>
            <person name="Klenk H.P."/>
            <person name="Richter M."/>
            <person name="Schuler M."/>
            <person name="Gloeckner F.O."/>
            <person name="Meyerdierks A."/>
            <person name="Gottschalk G."/>
            <person name="Amann R."/>
        </authorList>
    </citation>
    <scope>NUCLEOTIDE SEQUENCE [LARGE SCALE GENOMIC DNA]</scope>
    <source>
        <strain evidence="5">ATCC 43914 / DSM 3382 / HRM2</strain>
    </source>
</reference>
<dbReference type="AlphaFoldDB" id="C0QJ47"/>
<dbReference type="STRING" id="177437.HRM2_27700"/>
<keyword evidence="3" id="KW-0472">Membrane</keyword>
<evidence type="ECO:0000256" key="2">
    <source>
        <dbReference type="ARBA" id="ARBA00022481"/>
    </source>
</evidence>
<dbReference type="KEGG" id="dat:HRM2_27700"/>
<dbReference type="eggNOG" id="COG4969">
    <property type="taxonomic scope" value="Bacteria"/>
</dbReference>
<keyword evidence="3" id="KW-1133">Transmembrane helix</keyword>
<dbReference type="NCBIfam" id="TIGR02532">
    <property type="entry name" value="IV_pilin_GFxxxE"/>
    <property type="match status" value="1"/>
</dbReference>
<evidence type="ECO:0000313" key="4">
    <source>
        <dbReference type="EMBL" id="ACN15860.1"/>
    </source>
</evidence>
<dbReference type="Gene3D" id="3.30.700.10">
    <property type="entry name" value="Glycoprotein, Type 4 Pilin"/>
    <property type="match status" value="1"/>
</dbReference>
<dbReference type="Proteomes" id="UP000000442">
    <property type="component" value="Chromosome"/>
</dbReference>
<gene>
    <name evidence="4" type="ordered locus">HRM2_27700</name>
</gene>
<feature type="transmembrane region" description="Helical" evidence="3">
    <location>
        <begin position="20"/>
        <end position="39"/>
    </location>
</feature>
<evidence type="ECO:0000313" key="5">
    <source>
        <dbReference type="Proteomes" id="UP000000442"/>
    </source>
</evidence>
<name>C0QJ47_DESAH</name>
<dbReference type="PANTHER" id="PTHR30093:SF34">
    <property type="entry name" value="PREPILIN PEPTIDASE-DEPENDENT PROTEIN D"/>
    <property type="match status" value="1"/>
</dbReference>
<dbReference type="SMR" id="C0QJ47"/>
<dbReference type="PROSITE" id="PS00409">
    <property type="entry name" value="PROKAR_NTER_METHYL"/>
    <property type="match status" value="1"/>
</dbReference>
<sequence>MFKRLREKAKNSKGFTLIELMIVIAIIGILAAIAIPQFMTYKAKAYNAGSLSDLHNLRLEFEGYNATWDAYPN</sequence>
<dbReference type="Pfam" id="PF07963">
    <property type="entry name" value="N_methyl"/>
    <property type="match status" value="1"/>
</dbReference>
<protein>
    <submittedName>
        <fullName evidence="4">Fimbrial protein PilA</fullName>
    </submittedName>
</protein>